<accession>A0A934SVA6</accession>
<organism evidence="2 3">
    <name type="scientific">Noviherbaspirillum pedocola</name>
    <dbReference type="NCBI Taxonomy" id="2801341"/>
    <lineage>
        <taxon>Bacteria</taxon>
        <taxon>Pseudomonadati</taxon>
        <taxon>Pseudomonadota</taxon>
        <taxon>Betaproteobacteria</taxon>
        <taxon>Burkholderiales</taxon>
        <taxon>Oxalobacteraceae</taxon>
        <taxon>Noviherbaspirillum</taxon>
    </lineage>
</organism>
<evidence type="ECO:0000313" key="3">
    <source>
        <dbReference type="Proteomes" id="UP000622890"/>
    </source>
</evidence>
<evidence type="ECO:0000259" key="1">
    <source>
        <dbReference type="Pfam" id="PF13737"/>
    </source>
</evidence>
<evidence type="ECO:0000313" key="2">
    <source>
        <dbReference type="EMBL" id="MBK4733394.1"/>
    </source>
</evidence>
<proteinExistence type="predicted"/>
<sequence>MRIEKQTDSALNKHGVLLIWLDPHMHWYGRANGKPGRTLTFSDVAVQFCLAIKGLFDLPLRQAMDLTEKLLYRMGLNWAVPDFSTVSRRRKQLREVVGYGISRKGWHLLVDDYGIQIMSVGEWKIRPEIRNDRRQWLKLEVAIELR</sequence>
<dbReference type="AlphaFoldDB" id="A0A934SVA6"/>
<dbReference type="EMBL" id="JAEPBG010000001">
    <property type="protein sequence ID" value="MBK4733394.1"/>
    <property type="molecule type" value="Genomic_DNA"/>
</dbReference>
<name>A0A934SVA6_9BURK</name>
<feature type="domain" description="Transposase DDE" evidence="1">
    <location>
        <begin position="13"/>
        <end position="118"/>
    </location>
</feature>
<gene>
    <name evidence="2" type="ORF">JJB74_02010</name>
</gene>
<protein>
    <submittedName>
        <fullName evidence="2">Transposase</fullName>
    </submittedName>
</protein>
<dbReference type="RefSeq" id="WP_200590154.1">
    <property type="nucleotide sequence ID" value="NZ_JAEPBG010000001.1"/>
</dbReference>
<comment type="caution">
    <text evidence="2">The sequence shown here is derived from an EMBL/GenBank/DDBJ whole genome shotgun (WGS) entry which is preliminary data.</text>
</comment>
<dbReference type="Proteomes" id="UP000622890">
    <property type="component" value="Unassembled WGS sequence"/>
</dbReference>
<reference evidence="2" key="1">
    <citation type="submission" date="2021-01" db="EMBL/GenBank/DDBJ databases">
        <title>Genome sequence of strain Noviherbaspirillum sp. DKR-6.</title>
        <authorList>
            <person name="Chaudhary D.K."/>
        </authorList>
    </citation>
    <scope>NUCLEOTIDE SEQUENCE</scope>
    <source>
        <strain evidence="2">DKR-6</strain>
    </source>
</reference>
<keyword evidence="3" id="KW-1185">Reference proteome</keyword>
<dbReference type="InterPro" id="IPR025668">
    <property type="entry name" value="Tnp_DDE_dom"/>
</dbReference>
<dbReference type="Pfam" id="PF13737">
    <property type="entry name" value="DDE_Tnp_1_5"/>
    <property type="match status" value="1"/>
</dbReference>